<evidence type="ECO:0000256" key="1">
    <source>
        <dbReference type="ARBA" id="ARBA00022574"/>
    </source>
</evidence>
<dbReference type="InterPro" id="IPR007714">
    <property type="entry name" value="CFA20_dom"/>
</dbReference>
<feature type="repeat" description="WD" evidence="3">
    <location>
        <begin position="333"/>
        <end position="372"/>
    </location>
</feature>
<dbReference type="PROSITE" id="PS50082">
    <property type="entry name" value="WD_REPEATS_2"/>
    <property type="match status" value="2"/>
</dbReference>
<dbReference type="PANTHER" id="PTHR13720">
    <property type="entry name" value="WD-40 REPEAT PROTEIN"/>
    <property type="match status" value="1"/>
</dbReference>
<evidence type="ECO:0000256" key="3">
    <source>
        <dbReference type="PROSITE-ProRule" id="PRU00221"/>
    </source>
</evidence>
<name>A0A7I8W6X4_9ANNE</name>
<evidence type="ECO:0000259" key="5">
    <source>
        <dbReference type="Pfam" id="PF05018"/>
    </source>
</evidence>
<reference evidence="8 9" key="1">
    <citation type="submission" date="2020-08" db="EMBL/GenBank/DDBJ databases">
        <authorList>
            <person name="Hejnol A."/>
        </authorList>
    </citation>
    <scope>NUCLEOTIDE SEQUENCE [LARGE SCALE GENOMIC DNA]</scope>
</reference>
<evidence type="ECO:0000259" key="7">
    <source>
        <dbReference type="Pfam" id="PF23393"/>
    </source>
</evidence>
<feature type="domain" description="WDR90/POC16 second beta-propeller" evidence="7">
    <location>
        <begin position="608"/>
        <end position="879"/>
    </location>
</feature>
<dbReference type="Proteomes" id="UP000549394">
    <property type="component" value="Unassembled WGS sequence"/>
</dbReference>
<dbReference type="Pfam" id="PF23393">
    <property type="entry name" value="Beta-prop_WDR90_POC16_2nd"/>
    <property type="match status" value="1"/>
</dbReference>
<dbReference type="SUPFAM" id="SSF50978">
    <property type="entry name" value="WD40 repeat-like"/>
    <property type="match status" value="5"/>
</dbReference>
<evidence type="ECO:0000256" key="4">
    <source>
        <dbReference type="SAM" id="MobiDB-lite"/>
    </source>
</evidence>
<sequence>MSQQLWQQPFVNVFRHLKQTDWKRVKIQGDVVNSMDKDAKGSIWSINGAIPAANYMFMPKSGSLNLIGKYFYITYKPVADKYFVFHIDVTTPDCLVVRISLSNMFKVSKATSTWIQLPVISSSTVNGKPTFKTRWTILCLDLSNLLSNYVHRTFSSTKSIKICANVAVKSIGTSNTLYEADKLPRDLGLQPPTGVKWHDIFDFIKFPDDNNFLTSYPSKGSSKLVEEISDFSSISNKRPIIKELPEVNVNILSDDLAKHVHVSKSNGKKFADVEENVEEIGNGLKPDPILRLKSVVGLNPLLLTWNLRSDEIVYSAHAIIIALNVDRREQRFFVGHTGKVTCLSSARGLLVSADSNGLARLWDLDKGKCLSVIQAPGCRLLDISSDAKIVCGIGRDSYGKTLAMIWETSQAKSGKVQCLVKAHTDVDITAIKIVSHLSNIVRFASCGKQNLRIWRIKESSLRSAPIVLPVSDLDLTDVAVSTDRRRVYACASSGHVLEVDFERMSVVQARRLVASGGNGLELNSISISDSMCATASNDGILRQWPHDFAKVLLEADLENEAVKTLFSPDGLRVAAATKSSSLGVLDIATRSFTTLCRGHASNIKDLSKVGRQIVSIGEDRTIRIWDDIQQLYDFTAPQDAPLKVSGSVREPYLAVGFKSGAVRILDIPRTCILHESRSSKKPISGIAYGLLHIYASDVDGTLTLYECNGLRIVRQLPFVTKQTDSIDLALSSDYTKLAVPAITKGTLNILEASSLDELIRCDVGGDINCISFHPNQQYVLAGCCSKIVRICSQTGRILSSLDEAHRKSVTSVSCCLSPHVLSGGDDDVLKVWGYEKVWRRRDAKFQVFIGHGSTVNKLILSDDQLTIASCSSSAILFWDFNAPLPTISDFLRPEVEEIAVRDEPQDDVNSDDIDKLSEIARDPENLAGQDIESDQNEELIETIKPESLENRLSSSLIQPAMIIEQREPSPQREYAQPSTKRHFRQRRKDGSLAHRRYLPSEESAGIKMSYTIGFDGEGRNNLAWSSESGLMVYSSGCVVIVDELGGDKQFYLCGHMEQISTIELSNDSSQIASSSRGQIFIWNVDSKKKRTELRDLESEIVAMKYSNDDRFLAAIGDYTDRRLIVFTTDRYEIYASATSQLIMHDVSWPKAYTGQLLTTAENGLLLFWTIDDSDKTLKVEETRAPRELFDSDLTCVVDSESIYYVGTSKGSVSAWDVKRGNCVLHWTASERDEILCLACSNSPKKVVSGGKTLRLWSTEEALSPKGDANVTLLSEMTLDGIITSMTWNETLEMGLVGTSGNTLWYVNWLDQNSVRLVGGHPKYVTDLIVRDDCVATCCQDGSVRVWTSKELTLQFDVKAKNVSATKMAWERNFLVVGYSDGTIRIFDLQLVKMLSKIVPHSKDVTAIAIMSNIVLSGSTDGIIAATSLSTALTVRVLKAHSGSPITGIQVLGTRWLATSEDSRISVWKADWCQDRCELEDWITLPRISVNKEKKGKTLACFSQDEPDCVVIFDEKISANELSIYNLTAQRIVRTLPIVHDLVCFDVGGSLIGLGSRDRLLTLMDYFEGSFQDFSPYDDSITVIKFDPSGKRLVTASFCSITVWDVVHS</sequence>
<keyword evidence="1 3" id="KW-0853">WD repeat</keyword>
<dbReference type="PROSITE" id="PS00678">
    <property type="entry name" value="WD_REPEATS_1"/>
    <property type="match status" value="1"/>
</dbReference>
<protein>
    <submittedName>
        <fullName evidence="8">DgyrCDS12585</fullName>
    </submittedName>
</protein>
<evidence type="ECO:0000313" key="8">
    <source>
        <dbReference type="EMBL" id="CAD5124295.1"/>
    </source>
</evidence>
<organism evidence="8 9">
    <name type="scientific">Dimorphilus gyrociliatus</name>
    <dbReference type="NCBI Taxonomy" id="2664684"/>
    <lineage>
        <taxon>Eukaryota</taxon>
        <taxon>Metazoa</taxon>
        <taxon>Spiralia</taxon>
        <taxon>Lophotrochozoa</taxon>
        <taxon>Annelida</taxon>
        <taxon>Polychaeta</taxon>
        <taxon>Polychaeta incertae sedis</taxon>
        <taxon>Dinophilidae</taxon>
        <taxon>Dimorphilus</taxon>
    </lineage>
</organism>
<dbReference type="PANTHER" id="PTHR13720:SF24">
    <property type="entry name" value="WD REPEAT-CONTAINING PROTEIN 90"/>
    <property type="match status" value="1"/>
</dbReference>
<gene>
    <name evidence="8" type="ORF">DGYR_LOCUS11860</name>
</gene>
<feature type="region of interest" description="Disordered" evidence="4">
    <location>
        <begin position="967"/>
        <end position="993"/>
    </location>
</feature>
<dbReference type="EMBL" id="CAJFCJ010000020">
    <property type="protein sequence ID" value="CAD5124295.1"/>
    <property type="molecule type" value="Genomic_DNA"/>
</dbReference>
<dbReference type="Pfam" id="PF05018">
    <property type="entry name" value="CFA20_dom"/>
    <property type="match status" value="1"/>
</dbReference>
<keyword evidence="2" id="KW-0677">Repeat</keyword>
<dbReference type="GO" id="GO:0005929">
    <property type="term" value="C:cilium"/>
    <property type="evidence" value="ECO:0007669"/>
    <property type="project" value="UniProtKB-ARBA"/>
</dbReference>
<feature type="compositionally biased region" description="Basic residues" evidence="4">
    <location>
        <begin position="979"/>
        <end position="993"/>
    </location>
</feature>
<accession>A0A7I8W6X4</accession>
<dbReference type="Gene3D" id="2.130.10.10">
    <property type="entry name" value="YVTN repeat-like/Quinoprotein amine dehydrogenase"/>
    <property type="match status" value="5"/>
</dbReference>
<feature type="domain" description="WDR90 4th beta-propeller" evidence="6">
    <location>
        <begin position="1333"/>
        <end position="1606"/>
    </location>
</feature>
<evidence type="ECO:0000313" key="9">
    <source>
        <dbReference type="Proteomes" id="UP000549394"/>
    </source>
</evidence>
<dbReference type="InterPro" id="IPR015943">
    <property type="entry name" value="WD40/YVTN_repeat-like_dom_sf"/>
</dbReference>
<evidence type="ECO:0000256" key="2">
    <source>
        <dbReference type="ARBA" id="ARBA00022737"/>
    </source>
</evidence>
<evidence type="ECO:0000259" key="6">
    <source>
        <dbReference type="Pfam" id="PF23342"/>
    </source>
</evidence>
<dbReference type="InterPro" id="IPR036322">
    <property type="entry name" value="WD40_repeat_dom_sf"/>
</dbReference>
<dbReference type="Pfam" id="PF23342">
    <property type="entry name" value="WDR90_beta-prop_4th"/>
    <property type="match status" value="1"/>
</dbReference>
<dbReference type="InterPro" id="IPR055440">
    <property type="entry name" value="Beta-prop_WDR90_4th"/>
</dbReference>
<keyword evidence="9" id="KW-1185">Reference proteome</keyword>
<comment type="caution">
    <text evidence="8">The sequence shown here is derived from an EMBL/GenBank/DDBJ whole genome shotgun (WGS) entry which is preliminary data.</text>
</comment>
<proteinExistence type="predicted"/>
<dbReference type="SMART" id="SM00320">
    <property type="entry name" value="WD40"/>
    <property type="match status" value="19"/>
</dbReference>
<dbReference type="GO" id="GO:0005814">
    <property type="term" value="C:centriole"/>
    <property type="evidence" value="ECO:0007669"/>
    <property type="project" value="TreeGrafter"/>
</dbReference>
<dbReference type="Pfam" id="PF00400">
    <property type="entry name" value="WD40"/>
    <property type="match status" value="2"/>
</dbReference>
<dbReference type="InterPro" id="IPR050630">
    <property type="entry name" value="WD_repeat_EMAP"/>
</dbReference>
<feature type="domain" description="CFA20" evidence="5">
    <location>
        <begin position="1"/>
        <end position="188"/>
    </location>
</feature>
<dbReference type="InterPro" id="IPR055441">
    <property type="entry name" value="Beta-prop_WDR90_POC16_2nd"/>
</dbReference>
<dbReference type="OrthoDB" id="6252103at2759"/>
<dbReference type="InterPro" id="IPR019775">
    <property type="entry name" value="WD40_repeat_CS"/>
</dbReference>
<feature type="repeat" description="WD" evidence="3">
    <location>
        <begin position="596"/>
        <end position="626"/>
    </location>
</feature>
<dbReference type="InterPro" id="IPR001680">
    <property type="entry name" value="WD40_rpt"/>
</dbReference>